<dbReference type="PANTHER" id="PTHR28069">
    <property type="entry name" value="GH20023P"/>
    <property type="match status" value="1"/>
</dbReference>
<feature type="compositionally biased region" description="Polar residues" evidence="5">
    <location>
        <begin position="602"/>
        <end position="613"/>
    </location>
</feature>
<reference evidence="8" key="1">
    <citation type="submission" date="2020-01" db="EMBL/GenBank/DDBJ databases">
        <title>Draft genome sequence of the Termite Coptotermes fromosanus.</title>
        <authorList>
            <person name="Itakura S."/>
            <person name="Yosikawa Y."/>
            <person name="Umezawa K."/>
        </authorList>
    </citation>
    <scope>NUCLEOTIDE SEQUENCE [LARGE SCALE GENOMIC DNA]</scope>
</reference>
<sequence>MYDVAANLYCCYQAFWPPDVGAYKQDVQTAAFCSTPILRTALYISSANFLLQSPFAGSHCIGCELKVAMGKRKKDSNRQQPTSCEQDVVMMHDTSSPKVCSGKGIENTNTKTITCCGISRTSLLSTSEMTLPNLISMIPQTLNDPTHTDSIELHNLLHTNKKHLMSSIKNKHPIKHNDKKQNNSDHVSDKKEANTELIQEKSPSSHTSETENTEMSSTSAEAAPTVTGLPHLIVHQNGTVTSTKRATQKNLDSYGTSKNRRSHENIKPRDIISQPTDCIKTATLKSVRCKACTTDFNALKSQAITMPSQSTLSQENPMKTEIETGQRKSSVFDLGKKSEVLLVSTPLLNDTQNSSQTAGPTNQQDNERQQVARNEVTKTEEPVNSLTRQSGASTQEDNVRTSTTESTQNLLSNATNHGAEDSKFGQEVCVQAGIKEMPSEATEVRTAKQHTSLDASVANISMPAVSKPLASTVLPNTGGPSKSPDVLIKQTDTHKKCSSITKQHAPVYITHAVERVLDKTRRNFGDSAHKTQGTHEIDNTALEMLKEMPLKTSKSLRCYTNTFCTDESADTEDVQIPEKKLDTEKDTEFTKNLTSVGTNLRSKGTAKANNKTMASKDKQKHKGIHKSHISICNQFSNNKDQCKVTIYENKTDTNNSQAKGDGVINHTDQKLKIIKADGETDKIFTSKERFNKVCKKKTKSVVTNNDIKIDMNTETSEKSKQNIHAQSTMHDFRSNQMNQTISSSCNKNVKRHKTKNTQNSITDLLVNATNKEAINDQAQQKKKKCRKNTGKNTGQEGNETDLRQEEYEANEIRGCKEENAEFQMDPETVKVKGKQNEHLKFEYSSETTLIKAEPNETKSADSTQACNKVSATLSKEHLTHLTKTDLQLGVSHDNSERLPHITPRVLAPKPTNTVSTVDEEAEEIEHKLIQRNIFLTDVCHVCKSSASSSSSLKKCSNCKMISYCSKDHQKEHWVAHKDLCKAISKICTQNRMTNLFGKAVGISPDEYRYYRTHCINKCEKELGRELYLWEKEMICYPQVCHTCYEFDTQKLNTCQKCHHVSYCKLSHLKTDHDIWCREFQVYRNITLYQCHHGIIQPSLPNRSLRQYAPLTGDMKTFLSNTKTASEKPLLLHRLNLVALSDIATCPLTVLFSLQQCNFHLKNINTLTIHLVGAEMQFEVDTLQKWEMFLMHLIPSLNTLKVVFVGPELKTESELIQTLGKKETCNRCNTDGRVVLYEFWKTLYHKFVTSLDYQKPDLICAFNAGLYRLTDFEGKDTWSPTIKAMLQEPHTPVVVTEYTEKELPFDLQRIQNIVDSLEIITLPKRNPFASLKPSLNFLSEEIVPVIFKNFYITVLQGEKL</sequence>
<dbReference type="PROSITE" id="PS01360">
    <property type="entry name" value="ZF_MYND_1"/>
    <property type="match status" value="1"/>
</dbReference>
<evidence type="ECO:0000313" key="7">
    <source>
        <dbReference type="EMBL" id="GFG39469.1"/>
    </source>
</evidence>
<feature type="region of interest" description="Disordered" evidence="5">
    <location>
        <begin position="602"/>
        <end position="623"/>
    </location>
</feature>
<dbReference type="PROSITE" id="PS50865">
    <property type="entry name" value="ZF_MYND_2"/>
    <property type="match status" value="1"/>
</dbReference>
<dbReference type="GO" id="GO:0008270">
    <property type="term" value="F:zinc ion binding"/>
    <property type="evidence" value="ECO:0007669"/>
    <property type="project" value="UniProtKB-KW"/>
</dbReference>
<dbReference type="Pfam" id="PF01753">
    <property type="entry name" value="zf-MYND"/>
    <property type="match status" value="1"/>
</dbReference>
<feature type="compositionally biased region" description="Basic and acidic residues" evidence="5">
    <location>
        <begin position="175"/>
        <end position="194"/>
    </location>
</feature>
<dbReference type="OrthoDB" id="5282002at2759"/>
<feature type="compositionally biased region" description="Basic and acidic residues" evidence="5">
    <location>
        <begin position="365"/>
        <end position="381"/>
    </location>
</feature>
<keyword evidence="1" id="KW-0479">Metal-binding</keyword>
<dbReference type="InterPro" id="IPR046824">
    <property type="entry name" value="Mss51-like_C"/>
</dbReference>
<accession>A0A6L2Q3S3</accession>
<keyword evidence="3" id="KW-0862">Zinc</keyword>
<feature type="region of interest" description="Disordered" evidence="5">
    <location>
        <begin position="171"/>
        <end position="225"/>
    </location>
</feature>
<evidence type="ECO:0000256" key="1">
    <source>
        <dbReference type="ARBA" id="ARBA00022723"/>
    </source>
</evidence>
<feature type="region of interest" description="Disordered" evidence="5">
    <location>
        <begin position="775"/>
        <end position="806"/>
    </location>
</feature>
<dbReference type="Proteomes" id="UP000502823">
    <property type="component" value="Unassembled WGS sequence"/>
</dbReference>
<dbReference type="InterPro" id="IPR002893">
    <property type="entry name" value="Znf_MYND"/>
</dbReference>
<proteinExistence type="predicted"/>
<feature type="domain" description="MYND-type" evidence="6">
    <location>
        <begin position="939"/>
        <end position="980"/>
    </location>
</feature>
<feature type="compositionally biased region" description="Polar residues" evidence="5">
    <location>
        <begin position="347"/>
        <end position="364"/>
    </location>
</feature>
<gene>
    <name evidence="7" type="ORF">Cfor_08418</name>
</gene>
<feature type="region of interest" description="Disordered" evidence="5">
    <location>
        <begin position="307"/>
        <end position="330"/>
    </location>
</feature>
<organism evidence="7 8">
    <name type="scientific">Coptotermes formosanus</name>
    <name type="common">Formosan subterranean termite</name>
    <dbReference type="NCBI Taxonomy" id="36987"/>
    <lineage>
        <taxon>Eukaryota</taxon>
        <taxon>Metazoa</taxon>
        <taxon>Ecdysozoa</taxon>
        <taxon>Arthropoda</taxon>
        <taxon>Hexapoda</taxon>
        <taxon>Insecta</taxon>
        <taxon>Pterygota</taxon>
        <taxon>Neoptera</taxon>
        <taxon>Polyneoptera</taxon>
        <taxon>Dictyoptera</taxon>
        <taxon>Blattodea</taxon>
        <taxon>Blattoidea</taxon>
        <taxon>Termitoidae</taxon>
        <taxon>Rhinotermitidae</taxon>
        <taxon>Coptotermes</taxon>
    </lineage>
</organism>
<evidence type="ECO:0000256" key="4">
    <source>
        <dbReference type="PROSITE-ProRule" id="PRU00134"/>
    </source>
</evidence>
<dbReference type="Pfam" id="PF20179">
    <property type="entry name" value="MSS51_C"/>
    <property type="match status" value="1"/>
</dbReference>
<evidence type="ECO:0000259" key="6">
    <source>
        <dbReference type="PROSITE" id="PS50865"/>
    </source>
</evidence>
<name>A0A6L2Q3S3_COPFO</name>
<evidence type="ECO:0000256" key="3">
    <source>
        <dbReference type="ARBA" id="ARBA00022833"/>
    </source>
</evidence>
<dbReference type="InParanoid" id="A0A6L2Q3S3"/>
<comment type="caution">
    <text evidence="7">The sequence shown here is derived from an EMBL/GenBank/DDBJ whole genome shotgun (WGS) entry which is preliminary data.</text>
</comment>
<dbReference type="EMBL" id="BLKM01000900">
    <property type="protein sequence ID" value="GFG39469.1"/>
    <property type="molecule type" value="Genomic_DNA"/>
</dbReference>
<protein>
    <recommendedName>
        <fullName evidence="6">MYND-type domain-containing protein</fullName>
    </recommendedName>
</protein>
<keyword evidence="8" id="KW-1185">Reference proteome</keyword>
<keyword evidence="2 4" id="KW-0863">Zinc-finger</keyword>
<feature type="compositionally biased region" description="Polar residues" evidence="5">
    <location>
        <begin position="307"/>
        <end position="317"/>
    </location>
</feature>
<feature type="compositionally biased region" description="Polar residues" evidence="5">
    <location>
        <begin position="382"/>
        <end position="406"/>
    </location>
</feature>
<feature type="region of interest" description="Disordered" evidence="5">
    <location>
        <begin position="347"/>
        <end position="406"/>
    </location>
</feature>
<evidence type="ECO:0000256" key="2">
    <source>
        <dbReference type="ARBA" id="ARBA00022771"/>
    </source>
</evidence>
<feature type="compositionally biased region" description="Low complexity" evidence="5">
    <location>
        <begin position="213"/>
        <end position="223"/>
    </location>
</feature>
<dbReference type="PANTHER" id="PTHR28069:SF2">
    <property type="entry name" value="GH20023P"/>
    <property type="match status" value="1"/>
</dbReference>
<dbReference type="SUPFAM" id="SSF144232">
    <property type="entry name" value="HIT/MYND zinc finger-like"/>
    <property type="match status" value="1"/>
</dbReference>
<feature type="compositionally biased region" description="Basic residues" evidence="5">
    <location>
        <begin position="780"/>
        <end position="789"/>
    </location>
</feature>
<evidence type="ECO:0000313" key="8">
    <source>
        <dbReference type="Proteomes" id="UP000502823"/>
    </source>
</evidence>
<dbReference type="Gene3D" id="6.10.140.2220">
    <property type="match status" value="1"/>
</dbReference>
<evidence type="ECO:0000256" key="5">
    <source>
        <dbReference type="SAM" id="MobiDB-lite"/>
    </source>
</evidence>